<keyword evidence="1" id="KW-0472">Membrane</keyword>
<keyword evidence="1" id="KW-0812">Transmembrane</keyword>
<dbReference type="AlphaFoldDB" id="A0A6G1LGM7"/>
<keyword evidence="1" id="KW-1133">Transmembrane helix</keyword>
<gene>
    <name evidence="2" type="ORF">EJ03DRAFT_24955</name>
</gene>
<sequence length="223" mass="24529">MLRLLPDQSPLHIFIVIFYCASSITTQILGGAAFRWLVSVALDECAASIPAHVALIRGRRMETQGQAATDPGACLLATRTERCILRTRDETSGQASSHLAHLARPTQPAKYAQKFLVDVGCDDSHDAELQLGFTCLRLLLRLRRSWTTLSSFTSSHSSKVFLGLTFSEDPAPPSQDDSPGTCLPPSFRLSYSAPVPGTEPYIEVDFFRGAFNDMPKGSFRRDH</sequence>
<evidence type="ECO:0000313" key="2">
    <source>
        <dbReference type="EMBL" id="KAF2771770.1"/>
    </source>
</evidence>
<evidence type="ECO:0000313" key="3">
    <source>
        <dbReference type="Proteomes" id="UP000799436"/>
    </source>
</evidence>
<dbReference type="OrthoDB" id="10511167at2759"/>
<feature type="transmembrane region" description="Helical" evidence="1">
    <location>
        <begin position="12"/>
        <end position="38"/>
    </location>
</feature>
<keyword evidence="3" id="KW-1185">Reference proteome</keyword>
<evidence type="ECO:0000256" key="1">
    <source>
        <dbReference type="SAM" id="Phobius"/>
    </source>
</evidence>
<name>A0A6G1LGM7_9PEZI</name>
<organism evidence="2 3">
    <name type="scientific">Teratosphaeria nubilosa</name>
    <dbReference type="NCBI Taxonomy" id="161662"/>
    <lineage>
        <taxon>Eukaryota</taxon>
        <taxon>Fungi</taxon>
        <taxon>Dikarya</taxon>
        <taxon>Ascomycota</taxon>
        <taxon>Pezizomycotina</taxon>
        <taxon>Dothideomycetes</taxon>
        <taxon>Dothideomycetidae</taxon>
        <taxon>Mycosphaerellales</taxon>
        <taxon>Teratosphaeriaceae</taxon>
        <taxon>Teratosphaeria</taxon>
    </lineage>
</organism>
<dbReference type="Proteomes" id="UP000799436">
    <property type="component" value="Unassembled WGS sequence"/>
</dbReference>
<proteinExistence type="predicted"/>
<accession>A0A6G1LGM7</accession>
<protein>
    <submittedName>
        <fullName evidence="2">Uncharacterized protein</fullName>
    </submittedName>
</protein>
<dbReference type="EMBL" id="ML995818">
    <property type="protein sequence ID" value="KAF2771770.1"/>
    <property type="molecule type" value="Genomic_DNA"/>
</dbReference>
<reference evidence="2" key="1">
    <citation type="journal article" date="2020" name="Stud. Mycol.">
        <title>101 Dothideomycetes genomes: a test case for predicting lifestyles and emergence of pathogens.</title>
        <authorList>
            <person name="Haridas S."/>
            <person name="Albert R."/>
            <person name="Binder M."/>
            <person name="Bloem J."/>
            <person name="Labutti K."/>
            <person name="Salamov A."/>
            <person name="Andreopoulos B."/>
            <person name="Baker S."/>
            <person name="Barry K."/>
            <person name="Bills G."/>
            <person name="Bluhm B."/>
            <person name="Cannon C."/>
            <person name="Castanera R."/>
            <person name="Culley D."/>
            <person name="Daum C."/>
            <person name="Ezra D."/>
            <person name="Gonzalez J."/>
            <person name="Henrissat B."/>
            <person name="Kuo A."/>
            <person name="Liang C."/>
            <person name="Lipzen A."/>
            <person name="Lutzoni F."/>
            <person name="Magnuson J."/>
            <person name="Mondo S."/>
            <person name="Nolan M."/>
            <person name="Ohm R."/>
            <person name="Pangilinan J."/>
            <person name="Park H.-J."/>
            <person name="Ramirez L."/>
            <person name="Alfaro M."/>
            <person name="Sun H."/>
            <person name="Tritt A."/>
            <person name="Yoshinaga Y."/>
            <person name="Zwiers L.-H."/>
            <person name="Turgeon B."/>
            <person name="Goodwin S."/>
            <person name="Spatafora J."/>
            <person name="Crous P."/>
            <person name="Grigoriev I."/>
        </authorList>
    </citation>
    <scope>NUCLEOTIDE SEQUENCE</scope>
    <source>
        <strain evidence="2">CBS 116005</strain>
    </source>
</reference>